<dbReference type="Pfam" id="PF13380">
    <property type="entry name" value="CoA_binding_2"/>
    <property type="match status" value="1"/>
</dbReference>
<name>A0A1M4Z126_9CLOT</name>
<evidence type="ECO:0000313" key="7">
    <source>
        <dbReference type="EMBL" id="SHF11754.1"/>
    </source>
</evidence>
<dbReference type="Gene3D" id="3.40.50.261">
    <property type="entry name" value="Succinyl-CoA synthetase domains"/>
    <property type="match status" value="2"/>
</dbReference>
<dbReference type="GO" id="GO:0005524">
    <property type="term" value="F:ATP binding"/>
    <property type="evidence" value="ECO:0007669"/>
    <property type="project" value="UniProtKB-UniRule"/>
</dbReference>
<dbReference type="FunFam" id="3.30.1490.20:FF:000020">
    <property type="entry name" value="Protein lysine acetyltransferase"/>
    <property type="match status" value="1"/>
</dbReference>
<evidence type="ECO:0000256" key="3">
    <source>
        <dbReference type="ARBA" id="ARBA00022840"/>
    </source>
</evidence>
<dbReference type="STRING" id="1122155.SAMN02745158_02588"/>
<sequence length="697" mass="76367">MDLRKLLKPRSVAIVGASEKAGFGGDTTRNYLKFSKNLDHLYFVNPGRDEIFGRRSYHSLLEIEEDVDLVILCTPQKTIIPLLQDAARKKCGGAVVFASGYSETGEEGRIRQEELVEEANRLGIAVMGPNCAGFANFIDGIFAYAFLVEERDRSGNIGMVSQSGQIVLGGLDSSVMGFSHVISSGNSCNVKVEDYLEFLVEDDDTKVVAAYIEGVTKPAQLAATFQKAAQKKKPVVILKIGRSGKSQELAASHTGSLSGADKVLRAIFKRYGVIEAGDLEELMGIANAFSWLAELPRGKRCVFMNVSGGEAGVTADLSEEYKIPLADYKPETREYLQTLVPVYGSVNNPFDMTAEIGYNVPVMCKAIRAISADDQVDAICIAYTITPEVWDVTMFRMVQAVSIVREEPGIKPIFWIPFIEHSRHPESARMLKEAGVPLLPCGRYGFSILHQVLEFAAFKYEKIEAAIPDCHPAQSYGMSEFESLSFLEKQGVPIPPQAVAASHEEAIQAAKTLGYPLSVKIHSADIQHKSDVGGVKLNIQNDEELCRAFDEIMENCSKHAPGARLSGVLLKPMLKPGVEMIIGVNNDRDFGPMIMVGMGGVFVELFKDVQLAPAPLTQKQAEKMIQELRAYPLLNGYRGNPVCDKEALADLLVRISEMAARNKNVIKELDINPVFVTEDGVAIADALLLVYGDEKER</sequence>
<dbReference type="PROSITE" id="PS50975">
    <property type="entry name" value="ATP_GRASP"/>
    <property type="match status" value="1"/>
</dbReference>
<evidence type="ECO:0000259" key="6">
    <source>
        <dbReference type="PROSITE" id="PS50975"/>
    </source>
</evidence>
<feature type="domain" description="ATP-grasp" evidence="6">
    <location>
        <begin position="484"/>
        <end position="520"/>
    </location>
</feature>
<evidence type="ECO:0000256" key="1">
    <source>
        <dbReference type="ARBA" id="ARBA00022598"/>
    </source>
</evidence>
<dbReference type="GO" id="GO:0016874">
    <property type="term" value="F:ligase activity"/>
    <property type="evidence" value="ECO:0007669"/>
    <property type="project" value="UniProtKB-KW"/>
</dbReference>
<accession>A0A1M4Z126</accession>
<comment type="similarity">
    <text evidence="4">In the N-terminal section; belongs to the acetate CoA ligase alpha subunit family.</text>
</comment>
<dbReference type="Gene3D" id="3.40.50.720">
    <property type="entry name" value="NAD(P)-binding Rossmann-like Domain"/>
    <property type="match status" value="1"/>
</dbReference>
<dbReference type="InterPro" id="IPR016102">
    <property type="entry name" value="Succinyl-CoA_synth-like"/>
</dbReference>
<dbReference type="Pfam" id="PF13549">
    <property type="entry name" value="ATP-grasp_5"/>
    <property type="match status" value="1"/>
</dbReference>
<keyword evidence="2 5" id="KW-0547">Nucleotide-binding</keyword>
<evidence type="ECO:0000313" key="8">
    <source>
        <dbReference type="Proteomes" id="UP000184245"/>
    </source>
</evidence>
<dbReference type="InterPro" id="IPR003781">
    <property type="entry name" value="CoA-bd"/>
</dbReference>
<dbReference type="AlphaFoldDB" id="A0A1M4Z126"/>
<dbReference type="SMART" id="SM00881">
    <property type="entry name" value="CoA_binding"/>
    <property type="match status" value="1"/>
</dbReference>
<protein>
    <submittedName>
        <fullName evidence="7">Acetyltransferase</fullName>
    </submittedName>
</protein>
<dbReference type="GO" id="GO:0046872">
    <property type="term" value="F:metal ion binding"/>
    <property type="evidence" value="ECO:0007669"/>
    <property type="project" value="InterPro"/>
</dbReference>
<keyword evidence="3 5" id="KW-0067">ATP-binding</keyword>
<dbReference type="Gene3D" id="3.30.1490.20">
    <property type="entry name" value="ATP-grasp fold, A domain"/>
    <property type="match status" value="1"/>
</dbReference>
<dbReference type="Proteomes" id="UP000184245">
    <property type="component" value="Unassembled WGS sequence"/>
</dbReference>
<dbReference type="GO" id="GO:0016740">
    <property type="term" value="F:transferase activity"/>
    <property type="evidence" value="ECO:0007669"/>
    <property type="project" value="UniProtKB-KW"/>
</dbReference>
<evidence type="ECO:0000256" key="4">
    <source>
        <dbReference type="ARBA" id="ARBA00060888"/>
    </source>
</evidence>
<dbReference type="InterPro" id="IPR032875">
    <property type="entry name" value="Succ_CoA_lig_flav_dom"/>
</dbReference>
<dbReference type="PANTHER" id="PTHR43334:SF1">
    <property type="entry name" value="3-HYDROXYPROPIONATE--COA LIGASE [ADP-FORMING]"/>
    <property type="match status" value="1"/>
</dbReference>
<keyword evidence="1" id="KW-0436">Ligase</keyword>
<dbReference type="SUPFAM" id="SSF52210">
    <property type="entry name" value="Succinyl-CoA synthetase domains"/>
    <property type="match status" value="2"/>
</dbReference>
<dbReference type="RefSeq" id="WP_072852401.1">
    <property type="nucleotide sequence ID" value="NZ_FQVI01000013.1"/>
</dbReference>
<organism evidence="7 8">
    <name type="scientific">Lactonifactor longoviformis DSM 17459</name>
    <dbReference type="NCBI Taxonomy" id="1122155"/>
    <lineage>
        <taxon>Bacteria</taxon>
        <taxon>Bacillati</taxon>
        <taxon>Bacillota</taxon>
        <taxon>Clostridia</taxon>
        <taxon>Eubacteriales</taxon>
        <taxon>Clostridiaceae</taxon>
        <taxon>Lactonifactor</taxon>
    </lineage>
</organism>
<dbReference type="Pfam" id="PF13607">
    <property type="entry name" value="Succ_CoA_lig"/>
    <property type="match status" value="1"/>
</dbReference>
<dbReference type="OrthoDB" id="9807426at2"/>
<dbReference type="InterPro" id="IPR011761">
    <property type="entry name" value="ATP-grasp"/>
</dbReference>
<evidence type="ECO:0000256" key="2">
    <source>
        <dbReference type="ARBA" id="ARBA00022741"/>
    </source>
</evidence>
<keyword evidence="8" id="KW-1185">Reference proteome</keyword>
<proteinExistence type="inferred from homology"/>
<gene>
    <name evidence="7" type="ORF">SAMN02745158_02588</name>
</gene>
<dbReference type="InterPro" id="IPR036291">
    <property type="entry name" value="NAD(P)-bd_dom_sf"/>
</dbReference>
<dbReference type="InterPro" id="IPR013815">
    <property type="entry name" value="ATP_grasp_subdomain_1"/>
</dbReference>
<dbReference type="EMBL" id="FQVI01000013">
    <property type="protein sequence ID" value="SHF11754.1"/>
    <property type="molecule type" value="Genomic_DNA"/>
</dbReference>
<evidence type="ECO:0000256" key="5">
    <source>
        <dbReference type="PROSITE-ProRule" id="PRU00409"/>
    </source>
</evidence>
<dbReference type="Gene3D" id="3.30.470.20">
    <property type="entry name" value="ATP-grasp fold, B domain"/>
    <property type="match status" value="1"/>
</dbReference>
<dbReference type="SUPFAM" id="SSF56059">
    <property type="entry name" value="Glutathione synthetase ATP-binding domain-like"/>
    <property type="match status" value="1"/>
</dbReference>
<dbReference type="PANTHER" id="PTHR43334">
    <property type="entry name" value="ACETATE--COA LIGASE [ADP-FORMING]"/>
    <property type="match status" value="1"/>
</dbReference>
<keyword evidence="7" id="KW-0808">Transferase</keyword>
<dbReference type="SUPFAM" id="SSF51735">
    <property type="entry name" value="NAD(P)-binding Rossmann-fold domains"/>
    <property type="match status" value="1"/>
</dbReference>
<reference evidence="7 8" key="1">
    <citation type="submission" date="2016-11" db="EMBL/GenBank/DDBJ databases">
        <authorList>
            <person name="Jaros S."/>
            <person name="Januszkiewicz K."/>
            <person name="Wedrychowicz H."/>
        </authorList>
    </citation>
    <scope>NUCLEOTIDE SEQUENCE [LARGE SCALE GENOMIC DNA]</scope>
    <source>
        <strain evidence="7 8">DSM 17459</strain>
    </source>
</reference>
<dbReference type="InterPro" id="IPR051538">
    <property type="entry name" value="Acyl-CoA_Synth/Transferase"/>
</dbReference>